<dbReference type="Gene3D" id="3.30.565.10">
    <property type="entry name" value="Histidine kinase-like ATPase, C-terminal domain"/>
    <property type="match status" value="1"/>
</dbReference>
<sequence>MTDPSPEATQITNLQQELALYKSKYYTLLNNVRESVAIYKPIKDGSDFQIINLNPSACQTEHVSFEDVKGGSLIETFPGVEQFGLLEILKNVWKSGNAQKFPLRMYQDERIQGWRDNFIFKMPGNEIVAVYEDKTAEKQLIQDLEITKALLNQTLQQSPDGLIIADANSKKILFINQIAVSLLGIESKSVVNLNQIDGFWDIFDKNRNPVAVNEYPLIKAINGQFTKPETLLIKRSSDSKEFWCEAKGYPIFNEKGKIFAGCFLFSDITEKINFRQKVKMLAKFPEENPFPVMRISMDGKVLFHNKASSPLLKKWNFDGEFLNSEEVINPLDAMKMESKIVQLNVDVKALTFFVIFIPIPDSNMINIYAYDISEIKMLSKFPEQNPNPVIRLDRNGFVKYHNKASLPLLQFWGFRNHNIYAAEILQELTKVHNTSKIGKVETQIGEKFYSIFLKSIENTDLINLYALDITEKVKTTQNFIKSQERYYNLFYNMLDGYAYHAIILNEHGSPIDYEFIDINPAFTEMTGITREMAIGKKVTQIVPNIKDDTVDWIGTYGKVALSGKSITFENFSQGLNKHFAVSSYCPERGYFVTVFRDITEQKRLSKEIEDLNQDLEVRIQQRTLKLEAVNRELETFSYSVSHDLRAPLRGIDGFSQAILEDYNNVLDETGQDYLRRIRSGVQRMGDLINDMLQLSRLTRMELHKASVNLSSIAQDIIDDLFTADPERQIKIKIQKDLIHFCDYQLIRSVLQNLLENAWKFTQNTLNPQIEFGKMLLDEQITFFVRDNGAGFDMNYYNKLFGTFQRLHSVNEFEGTGIGLATVQRIIHKHGGSIRAEGKVNEGATFYFTLN</sequence>
<dbReference type="GO" id="GO:0016740">
    <property type="term" value="F:transferase activity"/>
    <property type="evidence" value="ECO:0007669"/>
    <property type="project" value="UniProtKB-KW"/>
</dbReference>
<dbReference type="PROSITE" id="PS50113">
    <property type="entry name" value="PAC"/>
    <property type="match status" value="1"/>
</dbReference>
<dbReference type="InterPro" id="IPR036097">
    <property type="entry name" value="HisK_dim/P_sf"/>
</dbReference>
<dbReference type="SUPFAM" id="SSF47384">
    <property type="entry name" value="Homodimeric domain of signal transducing histidine kinase"/>
    <property type="match status" value="1"/>
</dbReference>
<dbReference type="InterPro" id="IPR036890">
    <property type="entry name" value="HATPase_C_sf"/>
</dbReference>
<dbReference type="SUPFAM" id="SSF55785">
    <property type="entry name" value="PYP-like sensor domain (PAS domain)"/>
    <property type="match status" value="2"/>
</dbReference>
<dbReference type="InterPro" id="IPR005467">
    <property type="entry name" value="His_kinase_dom"/>
</dbReference>
<keyword evidence="7" id="KW-0175">Coiled coil</keyword>
<comment type="catalytic activity">
    <reaction evidence="1">
        <text>ATP + protein L-histidine = ADP + protein N-phospho-L-histidine.</text>
        <dbReference type="EC" id="2.7.13.3"/>
    </reaction>
</comment>
<gene>
    <name evidence="11" type="ORF">NEF87_003421</name>
</gene>
<protein>
    <recommendedName>
        <fullName evidence="2">histidine kinase</fullName>
        <ecNumber evidence="2">2.7.13.3</ecNumber>
    </recommendedName>
</protein>
<evidence type="ECO:0000256" key="2">
    <source>
        <dbReference type="ARBA" id="ARBA00012438"/>
    </source>
</evidence>
<dbReference type="InterPro" id="IPR050351">
    <property type="entry name" value="BphY/WalK/GraS-like"/>
</dbReference>
<keyword evidence="5" id="KW-0418">Kinase</keyword>
<evidence type="ECO:0000313" key="11">
    <source>
        <dbReference type="EMBL" id="UYP47136.1"/>
    </source>
</evidence>
<dbReference type="SMART" id="SM00091">
    <property type="entry name" value="PAS"/>
    <property type="match status" value="4"/>
</dbReference>
<keyword evidence="3" id="KW-0597">Phosphoprotein</keyword>
<dbReference type="PROSITE" id="PS50109">
    <property type="entry name" value="HIS_KIN"/>
    <property type="match status" value="1"/>
</dbReference>
<keyword evidence="6" id="KW-0472">Membrane</keyword>
<organism evidence="11 12">
    <name type="scientific">Candidatus Lokiarchaeum ossiferum</name>
    <dbReference type="NCBI Taxonomy" id="2951803"/>
    <lineage>
        <taxon>Archaea</taxon>
        <taxon>Promethearchaeati</taxon>
        <taxon>Promethearchaeota</taxon>
        <taxon>Promethearchaeia</taxon>
        <taxon>Promethearchaeales</taxon>
        <taxon>Promethearchaeaceae</taxon>
        <taxon>Candidatus Lokiarchaeum</taxon>
    </lineage>
</organism>
<accession>A0ABY6HUP4</accession>
<keyword evidence="4 11" id="KW-0808">Transferase</keyword>
<dbReference type="PANTHER" id="PTHR42878">
    <property type="entry name" value="TWO-COMPONENT HISTIDINE KINASE"/>
    <property type="match status" value="1"/>
</dbReference>
<evidence type="ECO:0000259" key="9">
    <source>
        <dbReference type="PROSITE" id="PS50112"/>
    </source>
</evidence>
<evidence type="ECO:0000259" key="8">
    <source>
        <dbReference type="PROSITE" id="PS50109"/>
    </source>
</evidence>
<dbReference type="InterPro" id="IPR003594">
    <property type="entry name" value="HATPase_dom"/>
</dbReference>
<feature type="domain" description="PAC" evidence="10">
    <location>
        <begin position="226"/>
        <end position="280"/>
    </location>
</feature>
<dbReference type="Pfam" id="PF13426">
    <property type="entry name" value="PAS_9"/>
    <property type="match status" value="2"/>
</dbReference>
<dbReference type="InterPro" id="IPR003661">
    <property type="entry name" value="HisK_dim/P_dom"/>
</dbReference>
<dbReference type="NCBIfam" id="TIGR00229">
    <property type="entry name" value="sensory_box"/>
    <property type="match status" value="2"/>
</dbReference>
<evidence type="ECO:0000259" key="10">
    <source>
        <dbReference type="PROSITE" id="PS50113"/>
    </source>
</evidence>
<dbReference type="SMART" id="SM00387">
    <property type="entry name" value="HATPase_c"/>
    <property type="match status" value="1"/>
</dbReference>
<dbReference type="Proteomes" id="UP001208689">
    <property type="component" value="Chromosome"/>
</dbReference>
<feature type="domain" description="Histidine kinase" evidence="8">
    <location>
        <begin position="639"/>
        <end position="850"/>
    </location>
</feature>
<dbReference type="PRINTS" id="PR00344">
    <property type="entry name" value="BCTRLSENSOR"/>
</dbReference>
<evidence type="ECO:0000256" key="3">
    <source>
        <dbReference type="ARBA" id="ARBA00022553"/>
    </source>
</evidence>
<evidence type="ECO:0000313" key="12">
    <source>
        <dbReference type="Proteomes" id="UP001208689"/>
    </source>
</evidence>
<feature type="domain" description="PAS" evidence="9">
    <location>
        <begin position="147"/>
        <end position="224"/>
    </location>
</feature>
<dbReference type="Gene3D" id="1.10.287.130">
    <property type="match status" value="1"/>
</dbReference>
<dbReference type="Gene3D" id="3.30.450.20">
    <property type="entry name" value="PAS domain"/>
    <property type="match status" value="3"/>
</dbReference>
<dbReference type="EC" id="2.7.13.3" evidence="2"/>
<reference evidence="11" key="1">
    <citation type="submission" date="2022-09" db="EMBL/GenBank/DDBJ databases">
        <title>Actin cytoskeleton and complex cell architecture in an #Asgard archaeon.</title>
        <authorList>
            <person name="Ponce Toledo R.I."/>
            <person name="Schleper C."/>
            <person name="Rodrigues Oliveira T."/>
            <person name="Wollweber F."/>
            <person name="Xu J."/>
            <person name="Rittmann S."/>
            <person name="Klingl A."/>
            <person name="Pilhofer M."/>
        </authorList>
    </citation>
    <scope>NUCLEOTIDE SEQUENCE</scope>
    <source>
        <strain evidence="11">B-35</strain>
    </source>
</reference>
<dbReference type="SMART" id="SM00388">
    <property type="entry name" value="HisKA"/>
    <property type="match status" value="1"/>
</dbReference>
<feature type="coiled-coil region" evidence="7">
    <location>
        <begin position="598"/>
        <end position="632"/>
    </location>
</feature>
<dbReference type="PROSITE" id="PS50112">
    <property type="entry name" value="PAS"/>
    <property type="match status" value="1"/>
</dbReference>
<evidence type="ECO:0000256" key="1">
    <source>
        <dbReference type="ARBA" id="ARBA00000085"/>
    </source>
</evidence>
<name>A0ABY6HUP4_9ARCH</name>
<evidence type="ECO:0000256" key="5">
    <source>
        <dbReference type="ARBA" id="ARBA00022777"/>
    </source>
</evidence>
<dbReference type="InterPro" id="IPR000700">
    <property type="entry name" value="PAS-assoc_C"/>
</dbReference>
<dbReference type="Pfam" id="PF02518">
    <property type="entry name" value="HATPase_c"/>
    <property type="match status" value="1"/>
</dbReference>
<keyword evidence="12" id="KW-1185">Reference proteome</keyword>
<evidence type="ECO:0000256" key="4">
    <source>
        <dbReference type="ARBA" id="ARBA00022679"/>
    </source>
</evidence>
<dbReference type="EMBL" id="CP104013">
    <property type="protein sequence ID" value="UYP47136.1"/>
    <property type="molecule type" value="Genomic_DNA"/>
</dbReference>
<dbReference type="PANTHER" id="PTHR42878:SF15">
    <property type="entry name" value="BACTERIOPHYTOCHROME"/>
    <property type="match status" value="1"/>
</dbReference>
<dbReference type="SUPFAM" id="SSF55874">
    <property type="entry name" value="ATPase domain of HSP90 chaperone/DNA topoisomerase II/histidine kinase"/>
    <property type="match status" value="1"/>
</dbReference>
<proteinExistence type="predicted"/>
<dbReference type="Pfam" id="PF00512">
    <property type="entry name" value="HisKA"/>
    <property type="match status" value="1"/>
</dbReference>
<dbReference type="CDD" id="cd00082">
    <property type="entry name" value="HisKA"/>
    <property type="match status" value="1"/>
</dbReference>
<evidence type="ECO:0000256" key="7">
    <source>
        <dbReference type="SAM" id="Coils"/>
    </source>
</evidence>
<dbReference type="InterPro" id="IPR000014">
    <property type="entry name" value="PAS"/>
</dbReference>
<evidence type="ECO:0000256" key="6">
    <source>
        <dbReference type="ARBA" id="ARBA00023136"/>
    </source>
</evidence>
<dbReference type="InterPro" id="IPR004358">
    <property type="entry name" value="Sig_transdc_His_kin-like_C"/>
</dbReference>
<dbReference type="InterPro" id="IPR035965">
    <property type="entry name" value="PAS-like_dom_sf"/>
</dbReference>